<dbReference type="InterPro" id="IPR024079">
    <property type="entry name" value="MetalloPept_cat_dom_sf"/>
</dbReference>
<dbReference type="Pfam" id="PF00413">
    <property type="entry name" value="Peptidase_M10"/>
    <property type="match status" value="1"/>
</dbReference>
<keyword evidence="8" id="KW-1185">Reference proteome</keyword>
<keyword evidence="1" id="KW-0645">Protease</keyword>
<keyword evidence="3" id="KW-0378">Hydrolase</keyword>
<dbReference type="GO" id="GO:0006508">
    <property type="term" value="P:proteolysis"/>
    <property type="evidence" value="ECO:0007669"/>
    <property type="project" value="UniProtKB-KW"/>
</dbReference>
<evidence type="ECO:0000256" key="2">
    <source>
        <dbReference type="ARBA" id="ARBA00022723"/>
    </source>
</evidence>
<feature type="domain" description="Peptidase metallopeptidase" evidence="6">
    <location>
        <begin position="31"/>
        <end position="202"/>
    </location>
</feature>
<dbReference type="SMART" id="SM00235">
    <property type="entry name" value="ZnMc"/>
    <property type="match status" value="1"/>
</dbReference>
<reference evidence="7" key="1">
    <citation type="submission" date="2021-06" db="EMBL/GenBank/DDBJ databases">
        <title>Genome Sequence of Mortierella hyaline Strain SCG-10, a Cold-Adapted, Nitrate-Reducing Fungus Isolated from Soil in Minnesota, USA.</title>
        <authorList>
            <person name="Aldossari N."/>
        </authorList>
    </citation>
    <scope>NUCLEOTIDE SEQUENCE</scope>
    <source>
        <strain evidence="7">SCG-10</strain>
    </source>
</reference>
<dbReference type="GO" id="GO:0031012">
    <property type="term" value="C:extracellular matrix"/>
    <property type="evidence" value="ECO:0007669"/>
    <property type="project" value="InterPro"/>
</dbReference>
<sequence length="234" mass="26858">MHFFLKECLCVDGQRAHKRSPLEIVVGTQGIIPLWVKGAVLRYRFNDITLQQSGRTKEEILNLFRKAVDMWGDAAPVKFTEDNVVWDFEFDVRKDKFCFDGGCVLAEAFFPDTGQHKLVIYPSMFDHNEAEQVETLVHELGHVFGLRHWFAKDEDGDGWHSEIFGRNGRVTIMNYDNYKSLKANQSSLTDADKTDLLRLYVQARSGQLTHINKTPIELFEPFSSRMLTASAPKP</sequence>
<dbReference type="Gene3D" id="3.40.390.10">
    <property type="entry name" value="Collagenase (Catalytic Domain)"/>
    <property type="match status" value="1"/>
</dbReference>
<evidence type="ECO:0000256" key="5">
    <source>
        <dbReference type="ARBA" id="ARBA00023049"/>
    </source>
</evidence>
<evidence type="ECO:0000256" key="1">
    <source>
        <dbReference type="ARBA" id="ARBA00022670"/>
    </source>
</evidence>
<accession>A0A9P8BN01</accession>
<dbReference type="InterPro" id="IPR001818">
    <property type="entry name" value="Pept_M10_metallopeptidase"/>
</dbReference>
<name>A0A9P8BN01_9FUNG</name>
<organism evidence="7 8">
    <name type="scientific">Linnemannia hyalina</name>
    <dbReference type="NCBI Taxonomy" id="64524"/>
    <lineage>
        <taxon>Eukaryota</taxon>
        <taxon>Fungi</taxon>
        <taxon>Fungi incertae sedis</taxon>
        <taxon>Mucoromycota</taxon>
        <taxon>Mortierellomycotina</taxon>
        <taxon>Mortierellomycetes</taxon>
        <taxon>Mortierellales</taxon>
        <taxon>Mortierellaceae</taxon>
        <taxon>Linnemannia</taxon>
    </lineage>
</organism>
<dbReference type="OrthoDB" id="406838at2759"/>
<proteinExistence type="predicted"/>
<dbReference type="GO" id="GO:0004222">
    <property type="term" value="F:metalloendopeptidase activity"/>
    <property type="evidence" value="ECO:0007669"/>
    <property type="project" value="InterPro"/>
</dbReference>
<comment type="caution">
    <text evidence="7">The sequence shown here is derived from an EMBL/GenBank/DDBJ whole genome shotgun (WGS) entry which is preliminary data.</text>
</comment>
<dbReference type="AlphaFoldDB" id="A0A9P8BN01"/>
<gene>
    <name evidence="7" type="ORF">KI688_006591</name>
</gene>
<dbReference type="Proteomes" id="UP000707451">
    <property type="component" value="Unassembled WGS sequence"/>
</dbReference>
<dbReference type="GO" id="GO:0008270">
    <property type="term" value="F:zinc ion binding"/>
    <property type="evidence" value="ECO:0007669"/>
    <property type="project" value="InterPro"/>
</dbReference>
<evidence type="ECO:0000256" key="3">
    <source>
        <dbReference type="ARBA" id="ARBA00022801"/>
    </source>
</evidence>
<dbReference type="EMBL" id="JAHRHY010000020">
    <property type="protein sequence ID" value="KAG9062259.1"/>
    <property type="molecule type" value="Genomic_DNA"/>
</dbReference>
<evidence type="ECO:0000256" key="4">
    <source>
        <dbReference type="ARBA" id="ARBA00022833"/>
    </source>
</evidence>
<dbReference type="SUPFAM" id="SSF55486">
    <property type="entry name" value="Metalloproteases ('zincins'), catalytic domain"/>
    <property type="match status" value="1"/>
</dbReference>
<dbReference type="PANTHER" id="PTHR10201:SF323">
    <property type="entry name" value="MATRIX METALLOPROTEINASE-21"/>
    <property type="match status" value="1"/>
</dbReference>
<protein>
    <recommendedName>
        <fullName evidence="6">Peptidase metallopeptidase domain-containing protein</fullName>
    </recommendedName>
</protein>
<evidence type="ECO:0000313" key="8">
    <source>
        <dbReference type="Proteomes" id="UP000707451"/>
    </source>
</evidence>
<evidence type="ECO:0000259" key="6">
    <source>
        <dbReference type="SMART" id="SM00235"/>
    </source>
</evidence>
<keyword evidence="5" id="KW-0482">Metalloprotease</keyword>
<evidence type="ECO:0000313" key="7">
    <source>
        <dbReference type="EMBL" id="KAG9062259.1"/>
    </source>
</evidence>
<keyword evidence="4" id="KW-0862">Zinc</keyword>
<keyword evidence="2" id="KW-0479">Metal-binding</keyword>
<dbReference type="PANTHER" id="PTHR10201">
    <property type="entry name" value="MATRIX METALLOPROTEINASE"/>
    <property type="match status" value="1"/>
</dbReference>
<dbReference type="InterPro" id="IPR006026">
    <property type="entry name" value="Peptidase_Metallo"/>
</dbReference>